<dbReference type="RefSeq" id="WP_083920345.1">
    <property type="nucleotide sequence ID" value="NZ_CP043538.1"/>
</dbReference>
<dbReference type="KEGG" id="mmes:MMSR116_17695"/>
<protein>
    <submittedName>
        <fullName evidence="1">Uncharacterized protein</fullName>
    </submittedName>
</protein>
<dbReference type="AlphaFoldDB" id="A0A6B9FP55"/>
<organism evidence="1 2">
    <name type="scientific">Methylobacterium mesophilicum SR1.6/6</name>
    <dbReference type="NCBI Taxonomy" id="908290"/>
    <lineage>
        <taxon>Bacteria</taxon>
        <taxon>Pseudomonadati</taxon>
        <taxon>Pseudomonadota</taxon>
        <taxon>Alphaproteobacteria</taxon>
        <taxon>Hyphomicrobiales</taxon>
        <taxon>Methylobacteriaceae</taxon>
        <taxon>Methylobacterium</taxon>
    </lineage>
</organism>
<proteinExistence type="predicted"/>
<name>A0A6B9FP55_9HYPH</name>
<dbReference type="Proteomes" id="UP000012488">
    <property type="component" value="Chromosome"/>
</dbReference>
<reference evidence="1 2" key="1">
    <citation type="journal article" date="2012" name="Genet. Mol. Biol.">
        <title>Analysis of 16S rRNA and mxaF genes revealing insights into Methylobacterium niche-specific plant association.</title>
        <authorList>
            <person name="Dourado M.N."/>
            <person name="Andreote F.D."/>
            <person name="Dini-Andreote F."/>
            <person name="Conti R."/>
            <person name="Araujo J.M."/>
            <person name="Araujo W.L."/>
        </authorList>
    </citation>
    <scope>NUCLEOTIDE SEQUENCE [LARGE SCALE GENOMIC DNA]</scope>
    <source>
        <strain evidence="1 2">SR1.6/6</strain>
    </source>
</reference>
<dbReference type="EMBL" id="CP043538">
    <property type="protein sequence ID" value="QGY03516.1"/>
    <property type="molecule type" value="Genomic_DNA"/>
</dbReference>
<sequence length="92" mass="10213">MASTLPRLAFSHAGQDFIVKARPVADGIEVRGFWHARSRGRTRFIVVVPAEAIEKAQRPDWADPVQAALKLVRNQIVSAIDEGEPLVEEPQQ</sequence>
<reference evidence="1 2" key="2">
    <citation type="journal article" date="2013" name="Genome Announc.">
        <title>Draft Genome Sequence of Methylobacterium mesophilicum Strain SR1.6/6, Isolated from Citrus sinensis.</title>
        <authorList>
            <person name="Marinho Almeida D."/>
            <person name="Dini-Andreote F."/>
            <person name="Camargo Neves A.A."/>
            <person name="Juca Ramos R.T."/>
            <person name="Andreote F.D."/>
            <person name="Carneiro A.R."/>
            <person name="Oliveira de Souza Lima A."/>
            <person name="Caracciolo Gomes de Sa P.H."/>
            <person name="Ribeiro Barbosa M.S."/>
            <person name="Araujo W.L."/>
            <person name="Silva A."/>
        </authorList>
    </citation>
    <scope>NUCLEOTIDE SEQUENCE [LARGE SCALE GENOMIC DNA]</scope>
    <source>
        <strain evidence="1 2">SR1.6/6</strain>
    </source>
</reference>
<evidence type="ECO:0000313" key="1">
    <source>
        <dbReference type="EMBL" id="QGY03516.1"/>
    </source>
</evidence>
<evidence type="ECO:0000313" key="2">
    <source>
        <dbReference type="Proteomes" id="UP000012488"/>
    </source>
</evidence>
<gene>
    <name evidence="1" type="ORF">MMSR116_17695</name>
</gene>
<dbReference type="OrthoDB" id="7996465at2"/>
<accession>A0A6B9FP55</accession>